<dbReference type="InterPro" id="IPR012676">
    <property type="entry name" value="TGS-like"/>
</dbReference>
<dbReference type="InterPro" id="IPR012675">
    <property type="entry name" value="Beta-grasp_dom_sf"/>
</dbReference>
<keyword evidence="1" id="KW-0547">Nucleotide-binding</keyword>
<dbReference type="Gene3D" id="1.10.150.300">
    <property type="entry name" value="TGS-like domain"/>
    <property type="match status" value="1"/>
</dbReference>
<dbReference type="InterPro" id="IPR023192">
    <property type="entry name" value="TGS-like_dom_sf"/>
</dbReference>
<dbReference type="FunFam" id="3.10.20.30:FF:000001">
    <property type="entry name" value="Ribosome-binding ATPase YchF"/>
    <property type="match status" value="1"/>
</dbReference>
<evidence type="ECO:0000259" key="3">
    <source>
        <dbReference type="PROSITE" id="PS51880"/>
    </source>
</evidence>
<dbReference type="InterPro" id="IPR004095">
    <property type="entry name" value="TGS"/>
</dbReference>
<name>A0A7V5MH19_UNCKA</name>
<sequence length="260" mass="30056">QVVRDFEDANIIREHSKNPDEDTDIINTELILKDIESIEKKVKEIGANQKRIKEKEVYEKYLDLLAQGKYALEYNPFKSDNSPIKKEDYLEFIKPLFLLTDKPLVYVFNVDDPAKDEYKNKTEYKGKPVIYINAKLESELSSLDEQDQKEYLKELGINEPGLDKIIKTSYSLLDLITFFTAGEKEVRGWEIKKGTKAPQAAGKIHSDFETNFIKAEVIAYEDFIKYQSRLNAKNHGKLRLEGKEYVVKDADVIEFKIGAS</sequence>
<comment type="caution">
    <text evidence="4">The sequence shown here is derived from an EMBL/GenBank/DDBJ whole genome shotgun (WGS) entry which is preliminary data.</text>
</comment>
<dbReference type="PROSITE" id="PS51880">
    <property type="entry name" value="TGS"/>
    <property type="match status" value="1"/>
</dbReference>
<feature type="domain" description="TGS" evidence="3">
    <location>
        <begin position="174"/>
        <end position="257"/>
    </location>
</feature>
<dbReference type="Proteomes" id="UP000886106">
    <property type="component" value="Unassembled WGS sequence"/>
</dbReference>
<evidence type="ECO:0000313" key="4">
    <source>
        <dbReference type="EMBL" id="HHH14180.1"/>
    </source>
</evidence>
<gene>
    <name evidence="4" type="primary">ychF</name>
    <name evidence="4" type="ORF">ENJ78_00545</name>
</gene>
<accession>A0A7V5MH19</accession>
<dbReference type="AlphaFoldDB" id="A0A7V5MH19"/>
<dbReference type="EMBL" id="DRNS01000040">
    <property type="protein sequence ID" value="HHH14180.1"/>
    <property type="molecule type" value="Genomic_DNA"/>
</dbReference>
<dbReference type="Gene3D" id="3.40.50.300">
    <property type="entry name" value="P-loop containing nucleotide triphosphate hydrolases"/>
    <property type="match status" value="1"/>
</dbReference>
<protein>
    <submittedName>
        <fullName evidence="4">Redox-regulated ATPase YchF</fullName>
    </submittedName>
</protein>
<dbReference type="PANTHER" id="PTHR23305">
    <property type="entry name" value="OBG GTPASE FAMILY"/>
    <property type="match status" value="1"/>
</dbReference>
<evidence type="ECO:0000256" key="2">
    <source>
        <dbReference type="ARBA" id="ARBA00022840"/>
    </source>
</evidence>
<evidence type="ECO:0000256" key="1">
    <source>
        <dbReference type="ARBA" id="ARBA00022741"/>
    </source>
</evidence>
<dbReference type="CDD" id="cd04867">
    <property type="entry name" value="TGS_YchF_OLA1"/>
    <property type="match status" value="1"/>
</dbReference>
<dbReference type="Gene3D" id="3.10.20.30">
    <property type="match status" value="1"/>
</dbReference>
<dbReference type="GO" id="GO:0005737">
    <property type="term" value="C:cytoplasm"/>
    <property type="evidence" value="ECO:0007669"/>
    <property type="project" value="TreeGrafter"/>
</dbReference>
<dbReference type="GO" id="GO:0016887">
    <property type="term" value="F:ATP hydrolysis activity"/>
    <property type="evidence" value="ECO:0007669"/>
    <property type="project" value="TreeGrafter"/>
</dbReference>
<keyword evidence="2" id="KW-0067">ATP-binding</keyword>
<proteinExistence type="predicted"/>
<organism evidence="4">
    <name type="scientific">candidate division WWE3 bacterium</name>
    <dbReference type="NCBI Taxonomy" id="2053526"/>
    <lineage>
        <taxon>Bacteria</taxon>
        <taxon>Katanobacteria</taxon>
    </lineage>
</organism>
<dbReference type="SUPFAM" id="SSF81271">
    <property type="entry name" value="TGS-like"/>
    <property type="match status" value="1"/>
</dbReference>
<feature type="non-terminal residue" evidence="4">
    <location>
        <position position="1"/>
    </location>
</feature>
<dbReference type="GO" id="GO:0005524">
    <property type="term" value="F:ATP binding"/>
    <property type="evidence" value="ECO:0007669"/>
    <property type="project" value="UniProtKB-KW"/>
</dbReference>
<dbReference type="InterPro" id="IPR027417">
    <property type="entry name" value="P-loop_NTPase"/>
</dbReference>
<dbReference type="SUPFAM" id="SSF52540">
    <property type="entry name" value="P-loop containing nucleoside triphosphate hydrolases"/>
    <property type="match status" value="1"/>
</dbReference>
<reference evidence="4" key="1">
    <citation type="journal article" date="2020" name="mSystems">
        <title>Genome- and Community-Level Interaction Insights into Carbon Utilization and Element Cycling Functions of Hydrothermarchaeota in Hydrothermal Sediment.</title>
        <authorList>
            <person name="Zhou Z."/>
            <person name="Liu Y."/>
            <person name="Xu W."/>
            <person name="Pan J."/>
            <person name="Luo Z.H."/>
            <person name="Li M."/>
        </authorList>
    </citation>
    <scope>NUCLEOTIDE SEQUENCE [LARGE SCALE GENOMIC DNA]</scope>
    <source>
        <strain evidence="4">HyVt-517</strain>
    </source>
</reference>
<dbReference type="Pfam" id="PF06071">
    <property type="entry name" value="YchF-GTPase_C"/>
    <property type="match status" value="1"/>
</dbReference>
<dbReference type="InterPro" id="IPR013029">
    <property type="entry name" value="YchF_C"/>
</dbReference>
<dbReference type="PANTHER" id="PTHR23305:SF18">
    <property type="entry name" value="OBG-TYPE G DOMAIN-CONTAINING PROTEIN"/>
    <property type="match status" value="1"/>
</dbReference>